<dbReference type="AlphaFoldDB" id="A0A068USF3"/>
<reference evidence="2" key="1">
    <citation type="journal article" date="2014" name="Science">
        <title>The coffee genome provides insight into the convergent evolution of caffeine biosynthesis.</title>
        <authorList>
            <person name="Denoeud F."/>
            <person name="Carretero-Paulet L."/>
            <person name="Dereeper A."/>
            <person name="Droc G."/>
            <person name="Guyot R."/>
            <person name="Pietrella M."/>
            <person name="Zheng C."/>
            <person name="Alberti A."/>
            <person name="Anthony F."/>
            <person name="Aprea G."/>
            <person name="Aury J.M."/>
            <person name="Bento P."/>
            <person name="Bernard M."/>
            <person name="Bocs S."/>
            <person name="Campa C."/>
            <person name="Cenci A."/>
            <person name="Combes M.C."/>
            <person name="Crouzillat D."/>
            <person name="Da Silva C."/>
            <person name="Daddiego L."/>
            <person name="De Bellis F."/>
            <person name="Dussert S."/>
            <person name="Garsmeur O."/>
            <person name="Gayraud T."/>
            <person name="Guignon V."/>
            <person name="Jahn K."/>
            <person name="Jamilloux V."/>
            <person name="Joet T."/>
            <person name="Labadie K."/>
            <person name="Lan T."/>
            <person name="Leclercq J."/>
            <person name="Lepelley M."/>
            <person name="Leroy T."/>
            <person name="Li L.T."/>
            <person name="Librado P."/>
            <person name="Lopez L."/>
            <person name="Munoz A."/>
            <person name="Noel B."/>
            <person name="Pallavicini A."/>
            <person name="Perrotta G."/>
            <person name="Poncet V."/>
            <person name="Pot D."/>
            <person name="Priyono X."/>
            <person name="Rigoreau M."/>
            <person name="Rouard M."/>
            <person name="Rozas J."/>
            <person name="Tranchant-Dubreuil C."/>
            <person name="VanBuren R."/>
            <person name="Zhang Q."/>
            <person name="Andrade A.C."/>
            <person name="Argout X."/>
            <person name="Bertrand B."/>
            <person name="de Kochko A."/>
            <person name="Graziosi G."/>
            <person name="Henry R.J."/>
            <person name="Jayarama X."/>
            <person name="Ming R."/>
            <person name="Nagai C."/>
            <person name="Rounsley S."/>
            <person name="Sankoff D."/>
            <person name="Giuliano G."/>
            <person name="Albert V.A."/>
            <person name="Wincker P."/>
            <person name="Lashermes P."/>
        </authorList>
    </citation>
    <scope>NUCLEOTIDE SEQUENCE [LARGE SCALE GENOMIC DNA]</scope>
    <source>
        <strain evidence="2">cv. DH200-94</strain>
    </source>
</reference>
<dbReference type="STRING" id="49390.A0A068USF3"/>
<proteinExistence type="predicted"/>
<keyword evidence="2" id="KW-1185">Reference proteome</keyword>
<accession>A0A068USF3</accession>
<sequence length="65" mass="8120">MLEILIDFFLKFRSFYYVHLVDWIKDTILNFPLSTYENEVNEMEGQSKEEYIGSLRRYVYKRNWQ</sequence>
<name>A0A068USF3_COFCA</name>
<protein>
    <submittedName>
        <fullName evidence="1">Uncharacterized protein</fullName>
    </submittedName>
</protein>
<organism evidence="1 2">
    <name type="scientific">Coffea canephora</name>
    <name type="common">Robusta coffee</name>
    <dbReference type="NCBI Taxonomy" id="49390"/>
    <lineage>
        <taxon>Eukaryota</taxon>
        <taxon>Viridiplantae</taxon>
        <taxon>Streptophyta</taxon>
        <taxon>Embryophyta</taxon>
        <taxon>Tracheophyta</taxon>
        <taxon>Spermatophyta</taxon>
        <taxon>Magnoliopsida</taxon>
        <taxon>eudicotyledons</taxon>
        <taxon>Gunneridae</taxon>
        <taxon>Pentapetalae</taxon>
        <taxon>asterids</taxon>
        <taxon>lamiids</taxon>
        <taxon>Gentianales</taxon>
        <taxon>Rubiaceae</taxon>
        <taxon>Ixoroideae</taxon>
        <taxon>Gardenieae complex</taxon>
        <taxon>Bertiereae - Coffeeae clade</taxon>
        <taxon>Coffeeae</taxon>
        <taxon>Coffea</taxon>
    </lineage>
</organism>
<dbReference type="PhylomeDB" id="A0A068USF3"/>
<dbReference type="InParanoid" id="A0A068USF3"/>
<dbReference type="Proteomes" id="UP000295252">
    <property type="component" value="Chromosome VII"/>
</dbReference>
<dbReference type="EMBL" id="HG739138">
    <property type="protein sequence ID" value="CDP11361.1"/>
    <property type="molecule type" value="Genomic_DNA"/>
</dbReference>
<evidence type="ECO:0000313" key="2">
    <source>
        <dbReference type="Proteomes" id="UP000295252"/>
    </source>
</evidence>
<gene>
    <name evidence="1" type="ORF">GSCOC_T00033576001</name>
</gene>
<dbReference type="Gramene" id="CDP11361">
    <property type="protein sequence ID" value="CDP11361"/>
    <property type="gene ID" value="GSCOC_T00033576001"/>
</dbReference>
<evidence type="ECO:0000313" key="1">
    <source>
        <dbReference type="EMBL" id="CDP11361.1"/>
    </source>
</evidence>